<dbReference type="SUPFAM" id="SSF54001">
    <property type="entry name" value="Cysteine proteinases"/>
    <property type="match status" value="1"/>
</dbReference>
<dbReference type="InterPro" id="IPR011992">
    <property type="entry name" value="EF-hand-dom_pair"/>
</dbReference>
<protein>
    <submittedName>
        <fullName evidence="4">APC1 protein</fullName>
    </submittedName>
</protein>
<feature type="compositionally biased region" description="Low complexity" evidence="2">
    <location>
        <begin position="28"/>
        <end position="42"/>
    </location>
</feature>
<dbReference type="PROSITE" id="PS50222">
    <property type="entry name" value="EF_HAND_2"/>
    <property type="match status" value="2"/>
</dbReference>
<proteinExistence type="predicted"/>
<feature type="region of interest" description="Disordered" evidence="2">
    <location>
        <begin position="1"/>
        <end position="61"/>
    </location>
</feature>
<gene>
    <name evidence="4" type="primary">APC1</name>
    <name evidence="4" type="ORF">SNEC2469_LOCUS29568</name>
</gene>
<dbReference type="Pfam" id="PF01841">
    <property type="entry name" value="Transglut_core"/>
    <property type="match status" value="1"/>
</dbReference>
<dbReference type="Pfam" id="PF13499">
    <property type="entry name" value="EF-hand_7"/>
    <property type="match status" value="1"/>
</dbReference>
<dbReference type="EMBL" id="CAJNJA010066807">
    <property type="protein sequence ID" value="CAE7890525.1"/>
    <property type="molecule type" value="Genomic_DNA"/>
</dbReference>
<dbReference type="SMART" id="SM00054">
    <property type="entry name" value="EFh"/>
    <property type="match status" value="2"/>
</dbReference>
<dbReference type="SUPFAM" id="SSF47473">
    <property type="entry name" value="EF-hand"/>
    <property type="match status" value="1"/>
</dbReference>
<comment type="caution">
    <text evidence="4">The sequence shown here is derived from an EMBL/GenBank/DDBJ whole genome shotgun (WGS) entry which is preliminary data.</text>
</comment>
<evidence type="ECO:0000256" key="1">
    <source>
        <dbReference type="ARBA" id="ARBA00022837"/>
    </source>
</evidence>
<dbReference type="AlphaFoldDB" id="A0A813B3Y3"/>
<dbReference type="InterPro" id="IPR002931">
    <property type="entry name" value="Transglutaminase-like"/>
</dbReference>
<feature type="compositionally biased region" description="Low complexity" evidence="2">
    <location>
        <begin position="1"/>
        <end position="15"/>
    </location>
</feature>
<dbReference type="CDD" id="cd00051">
    <property type="entry name" value="EFh"/>
    <property type="match status" value="1"/>
</dbReference>
<dbReference type="InterPro" id="IPR018247">
    <property type="entry name" value="EF_Hand_1_Ca_BS"/>
</dbReference>
<feature type="domain" description="EF-hand" evidence="3">
    <location>
        <begin position="138"/>
        <end position="170"/>
    </location>
</feature>
<evidence type="ECO:0000256" key="2">
    <source>
        <dbReference type="SAM" id="MobiDB-lite"/>
    </source>
</evidence>
<organism evidence="4 5">
    <name type="scientific">Symbiodinium necroappetens</name>
    <dbReference type="NCBI Taxonomy" id="1628268"/>
    <lineage>
        <taxon>Eukaryota</taxon>
        <taxon>Sar</taxon>
        <taxon>Alveolata</taxon>
        <taxon>Dinophyceae</taxon>
        <taxon>Suessiales</taxon>
        <taxon>Symbiodiniaceae</taxon>
        <taxon>Symbiodinium</taxon>
    </lineage>
</organism>
<dbReference type="OrthoDB" id="442428at2759"/>
<keyword evidence="1" id="KW-0106">Calcium</keyword>
<dbReference type="GO" id="GO:0005509">
    <property type="term" value="F:calcium ion binding"/>
    <property type="evidence" value="ECO:0007669"/>
    <property type="project" value="InterPro"/>
</dbReference>
<dbReference type="Gene3D" id="1.10.238.10">
    <property type="entry name" value="EF-hand"/>
    <property type="match status" value="1"/>
</dbReference>
<dbReference type="InterPro" id="IPR002048">
    <property type="entry name" value="EF_hand_dom"/>
</dbReference>
<feature type="compositionally biased region" description="Polar residues" evidence="2">
    <location>
        <begin position="46"/>
        <end position="61"/>
    </location>
</feature>
<evidence type="ECO:0000259" key="3">
    <source>
        <dbReference type="PROSITE" id="PS50222"/>
    </source>
</evidence>
<dbReference type="PROSITE" id="PS00018">
    <property type="entry name" value="EF_HAND_1"/>
    <property type="match status" value="2"/>
</dbReference>
<keyword evidence="5" id="KW-1185">Reference proteome</keyword>
<name>A0A813B3Y3_9DINO</name>
<reference evidence="4" key="1">
    <citation type="submission" date="2021-02" db="EMBL/GenBank/DDBJ databases">
        <authorList>
            <person name="Dougan E. K."/>
            <person name="Rhodes N."/>
            <person name="Thang M."/>
            <person name="Chan C."/>
        </authorList>
    </citation>
    <scope>NUCLEOTIDE SEQUENCE</scope>
</reference>
<dbReference type="Proteomes" id="UP000601435">
    <property type="component" value="Unassembled WGS sequence"/>
</dbReference>
<sequence length="766" mass="85124">MGCGASQQSHQSSAAVVPEPAPNHQAQDEAAAPAAPVKTQAASGVAPNQQSEAATPVKTQAPSAVEGVQNFDPFKAAVERNAQYVKEHKLLMASRQDEQSQVFKIEAAFRSLDKDHSGFLDETEVSQGLQNAGIDPPADMAAFMTEVDTNSDGKVDLTEFIRVAGKLLDPGMGNALKSHANHRRWMEMIAQSSGIPHVPTVKGEADGEVKEADRQNVADLMNSRSWDNLYDLFDDNVQAAFPKDQYLQAMNHWVRSNTVVSLPGGDEGYWFNYLLTTETVVSVSKLTIAFMLVNGKIIGINPGAQAESIPIEDPHSVKYGVYFDTQNATPHHNKWHSKIGTGDEYLVVWPKPSAPHQKFEIFSFYLERDGQKIDLEMLDLTEESAEVQPPHNHVHVAKAVGPGTIIIEIKYVHLPRRVEVYNEATPQKYFVEDTQPLEEQYKPKLMPHGGKWQEFCMKGDLTWHKDTENIIMFAQRAWKHIASNHRYDNSAETSARMTLDDIVEGGLSHCVQRSIMFNTVMTANGIDSRYNVTNAHTFSNILIPGCGWVPMEPTGDIWDMCDNCDCNDHVIYIGSVPQLTLNTLGIRDQLLAEAKSKLTRCFNEKDDLKGEIGDALMAYWPTSYEQFKNFGNVTFVKEGVFKHTLGPDILPAWMGVTPPPVVYLVCTFANMGGKHFCFQLWLDCGKITGMMLVSPEEFDKKAAESEADPTPAAKGFGGNNPHLINLKLGKDNKPAKFYWEDVLASPGKVQLSPIEAWSNQFGYNYE</sequence>
<accession>A0A813B3Y3</accession>
<feature type="domain" description="EF-hand" evidence="3">
    <location>
        <begin position="100"/>
        <end position="135"/>
    </location>
</feature>
<evidence type="ECO:0000313" key="4">
    <source>
        <dbReference type="EMBL" id="CAE7890525.1"/>
    </source>
</evidence>
<dbReference type="InterPro" id="IPR038765">
    <property type="entry name" value="Papain-like_cys_pep_sf"/>
</dbReference>
<evidence type="ECO:0000313" key="5">
    <source>
        <dbReference type="Proteomes" id="UP000601435"/>
    </source>
</evidence>